<dbReference type="Proteomes" id="UP000294597">
    <property type="component" value="Unassembled WGS sequence"/>
</dbReference>
<evidence type="ECO:0000313" key="1">
    <source>
        <dbReference type="EMBL" id="TDE03735.1"/>
    </source>
</evidence>
<dbReference type="AlphaFoldDB" id="A0A4R5D0G4"/>
<sequence>MNKFLNLFAFCKIVDGTEQSIICDFQKLSIKYIPNSMVEVIKKLQGNEYLKVKEEFNDQKSVFKSYVDFLIKEKFVFFSDERDNFVPIENYWVSPEIINNAILEYNFENYKIEEVLDQLDDLNCKFVEIRFLDYNNEKLLQIEKILNHCNNFGFRSMRLFLPYIDNKTVTKIYHKFKEYKKVEVFIFYNSPKEKLTYKTHNTVFVKKIMDDIRTSNFNEKDIIIDLEYYLEAQKHNPYYNKKVSINYLGNVKNCIKNKAVFGNINISSLLSIVETKSFQELWYVSHDKISGICTSEMRYNRLVQIPAILTTPFQFKVST</sequence>
<evidence type="ECO:0008006" key="3">
    <source>
        <dbReference type="Google" id="ProtNLM"/>
    </source>
</evidence>
<dbReference type="RefSeq" id="WP_132110837.1">
    <property type="nucleotide sequence ID" value="NZ_SMFO01000006.1"/>
</dbReference>
<keyword evidence="2" id="KW-1185">Reference proteome</keyword>
<protein>
    <recommendedName>
        <fullName evidence="3">Grasp-with-spasm system SPASM domain peptide maturase</fullName>
    </recommendedName>
</protein>
<proteinExistence type="predicted"/>
<comment type="caution">
    <text evidence="1">The sequence shown here is derived from an EMBL/GenBank/DDBJ whole genome shotgun (WGS) entry which is preliminary data.</text>
</comment>
<dbReference type="EMBL" id="SMFO01000006">
    <property type="protein sequence ID" value="TDE03735.1"/>
    <property type="molecule type" value="Genomic_DNA"/>
</dbReference>
<gene>
    <name evidence="1" type="ORF">E0F98_09510</name>
</gene>
<reference evidence="1 2" key="1">
    <citation type="submission" date="2019-03" db="EMBL/GenBank/DDBJ databases">
        <title>Flavobacterium TSA-D2 sp. nov., isolated from arctic soil.</title>
        <authorList>
            <person name="Chaudhary D.K."/>
        </authorList>
    </citation>
    <scope>NUCLEOTIDE SEQUENCE [LARGE SCALE GENOMIC DNA]</scope>
    <source>
        <strain evidence="1 2">TSA-D2</strain>
    </source>
</reference>
<evidence type="ECO:0000313" key="2">
    <source>
        <dbReference type="Proteomes" id="UP000294597"/>
    </source>
</evidence>
<organism evidence="1 2">
    <name type="scientific">Flavobacterium hiemivividum</name>
    <dbReference type="NCBI Taxonomy" id="2541734"/>
    <lineage>
        <taxon>Bacteria</taxon>
        <taxon>Pseudomonadati</taxon>
        <taxon>Bacteroidota</taxon>
        <taxon>Flavobacteriia</taxon>
        <taxon>Flavobacteriales</taxon>
        <taxon>Flavobacteriaceae</taxon>
        <taxon>Flavobacterium</taxon>
    </lineage>
</organism>
<name>A0A4R5D0G4_9FLAO</name>
<accession>A0A4R5D0G4</accession>